<keyword evidence="1" id="KW-0472">Membrane</keyword>
<name>A0A2Z7DDS3_9LAMI</name>
<keyword evidence="1" id="KW-0812">Transmembrane</keyword>
<proteinExistence type="predicted"/>
<accession>A0A2Z7DDS3</accession>
<feature type="transmembrane region" description="Helical" evidence="1">
    <location>
        <begin position="268"/>
        <end position="287"/>
    </location>
</feature>
<protein>
    <submittedName>
        <fullName evidence="2">Beta-glucosidase 2-like</fullName>
    </submittedName>
</protein>
<evidence type="ECO:0000313" key="3">
    <source>
        <dbReference type="Proteomes" id="UP000250235"/>
    </source>
</evidence>
<keyword evidence="3" id="KW-1185">Reference proteome</keyword>
<sequence length="320" mass="35476">MQRSKAYTTASIITHAQYKAVKQAHIRTSTLLSYNYNKAIPSNTDLTPAKQNTDTNSGTVAQKLRIGSYDLNPNLSYPSNITETSKQSTRLEKGDVFAHLTSFTQASKSSTKRSVLARGVQHYHSYFNRIYLPSTIGEDRVRGTVARVSRQEFAHGKYYQVSGLNKQERRQDLNITTDLSLRQDRSRLKSKMRTSRRACARVMHTCGGVGAATWLQISLPMRPVPGGPRGFWVDTCNRAFRSVDLVCGSPAVGLFFRTHFFLISSCIAYYYVVAVYMMFMLLFVLSFDPYPSGAVWLFVCLSGFPGSSAGHGGASAGGSP</sequence>
<reference evidence="2 3" key="1">
    <citation type="journal article" date="2015" name="Proc. Natl. Acad. Sci. U.S.A.">
        <title>The resurrection genome of Boea hygrometrica: A blueprint for survival of dehydration.</title>
        <authorList>
            <person name="Xiao L."/>
            <person name="Yang G."/>
            <person name="Zhang L."/>
            <person name="Yang X."/>
            <person name="Zhao S."/>
            <person name="Ji Z."/>
            <person name="Zhou Q."/>
            <person name="Hu M."/>
            <person name="Wang Y."/>
            <person name="Chen M."/>
            <person name="Xu Y."/>
            <person name="Jin H."/>
            <person name="Xiao X."/>
            <person name="Hu G."/>
            <person name="Bao F."/>
            <person name="Hu Y."/>
            <person name="Wan P."/>
            <person name="Li L."/>
            <person name="Deng X."/>
            <person name="Kuang T."/>
            <person name="Xiang C."/>
            <person name="Zhu J.K."/>
            <person name="Oliver M.J."/>
            <person name="He Y."/>
        </authorList>
    </citation>
    <scope>NUCLEOTIDE SEQUENCE [LARGE SCALE GENOMIC DNA]</scope>
    <source>
        <strain evidence="3">cv. XS01</strain>
    </source>
</reference>
<dbReference type="EMBL" id="KQ988510">
    <property type="protein sequence ID" value="KZV55544.1"/>
    <property type="molecule type" value="Genomic_DNA"/>
</dbReference>
<dbReference type="Proteomes" id="UP000250235">
    <property type="component" value="Unassembled WGS sequence"/>
</dbReference>
<keyword evidence="1" id="KW-1133">Transmembrane helix</keyword>
<evidence type="ECO:0000256" key="1">
    <source>
        <dbReference type="SAM" id="Phobius"/>
    </source>
</evidence>
<gene>
    <name evidence="2" type="ORF">F511_38471</name>
</gene>
<organism evidence="2 3">
    <name type="scientific">Dorcoceras hygrometricum</name>
    <dbReference type="NCBI Taxonomy" id="472368"/>
    <lineage>
        <taxon>Eukaryota</taxon>
        <taxon>Viridiplantae</taxon>
        <taxon>Streptophyta</taxon>
        <taxon>Embryophyta</taxon>
        <taxon>Tracheophyta</taxon>
        <taxon>Spermatophyta</taxon>
        <taxon>Magnoliopsida</taxon>
        <taxon>eudicotyledons</taxon>
        <taxon>Gunneridae</taxon>
        <taxon>Pentapetalae</taxon>
        <taxon>asterids</taxon>
        <taxon>lamiids</taxon>
        <taxon>Lamiales</taxon>
        <taxon>Gesneriaceae</taxon>
        <taxon>Didymocarpoideae</taxon>
        <taxon>Trichosporeae</taxon>
        <taxon>Loxocarpinae</taxon>
        <taxon>Dorcoceras</taxon>
    </lineage>
</organism>
<evidence type="ECO:0000313" key="2">
    <source>
        <dbReference type="EMBL" id="KZV55544.1"/>
    </source>
</evidence>
<dbReference type="AlphaFoldDB" id="A0A2Z7DDS3"/>